<reference evidence="2" key="1">
    <citation type="submission" date="2018-04" db="EMBL/GenBank/DDBJ databases">
        <title>Transcriptome assembly of Sipha flava.</title>
        <authorList>
            <person name="Scully E.D."/>
            <person name="Geib S.M."/>
            <person name="Palmer N.A."/>
            <person name="Koch K."/>
            <person name="Bradshaw J."/>
            <person name="Heng-Moss T."/>
            <person name="Sarath G."/>
        </authorList>
    </citation>
    <scope>NUCLEOTIDE SEQUENCE</scope>
</reference>
<accession>A0A2S2QMI7</accession>
<gene>
    <name evidence="2" type="ORF">g.1258</name>
</gene>
<dbReference type="AlphaFoldDB" id="A0A2S2QMI7"/>
<organism evidence="2">
    <name type="scientific">Sipha flava</name>
    <name type="common">yellow sugarcane aphid</name>
    <dbReference type="NCBI Taxonomy" id="143950"/>
    <lineage>
        <taxon>Eukaryota</taxon>
        <taxon>Metazoa</taxon>
        <taxon>Ecdysozoa</taxon>
        <taxon>Arthropoda</taxon>
        <taxon>Hexapoda</taxon>
        <taxon>Insecta</taxon>
        <taxon>Pterygota</taxon>
        <taxon>Neoptera</taxon>
        <taxon>Paraneoptera</taxon>
        <taxon>Hemiptera</taxon>
        <taxon>Sternorrhyncha</taxon>
        <taxon>Aphidomorpha</taxon>
        <taxon>Aphidoidea</taxon>
        <taxon>Aphididae</taxon>
        <taxon>Sipha</taxon>
    </lineage>
</organism>
<sequence length="162" mass="18155">MRSNKSTHSGFAPLVFHYYQLVADAATHVLLLFPRYMIQLSNATNTLRMDIRTARLGAKGPARHIFSRPRTNGHDDDDDDDQDEGTCERACNMFGAGHTGRVRRYLRKSAVGRMPVRVMRAMCAYVRAVGTAGSPQPSHTSVGLLIASRSFRPRNILSPRRR</sequence>
<feature type="compositionally biased region" description="Acidic residues" evidence="1">
    <location>
        <begin position="75"/>
        <end position="85"/>
    </location>
</feature>
<protein>
    <submittedName>
        <fullName evidence="2">Uncharacterized protein</fullName>
    </submittedName>
</protein>
<dbReference type="EMBL" id="GGMS01009690">
    <property type="protein sequence ID" value="MBY78893.1"/>
    <property type="molecule type" value="Transcribed_RNA"/>
</dbReference>
<evidence type="ECO:0000313" key="2">
    <source>
        <dbReference type="EMBL" id="MBY78893.1"/>
    </source>
</evidence>
<proteinExistence type="predicted"/>
<evidence type="ECO:0000256" key="1">
    <source>
        <dbReference type="SAM" id="MobiDB-lite"/>
    </source>
</evidence>
<feature type="region of interest" description="Disordered" evidence="1">
    <location>
        <begin position="60"/>
        <end position="85"/>
    </location>
</feature>
<name>A0A2S2QMI7_9HEMI</name>